<keyword evidence="2" id="KW-1185">Reference proteome</keyword>
<organism evidence="1 2">
    <name type="scientific">Clostridium aestuarii</name>
    <dbReference type="NCBI Taxonomy" id="338193"/>
    <lineage>
        <taxon>Bacteria</taxon>
        <taxon>Bacillati</taxon>
        <taxon>Bacillota</taxon>
        <taxon>Clostridia</taxon>
        <taxon>Eubacteriales</taxon>
        <taxon>Clostridiaceae</taxon>
        <taxon>Clostridium</taxon>
    </lineage>
</organism>
<protein>
    <submittedName>
        <fullName evidence="1">Uncharacterized protein</fullName>
    </submittedName>
</protein>
<evidence type="ECO:0000313" key="2">
    <source>
        <dbReference type="Proteomes" id="UP001078443"/>
    </source>
</evidence>
<reference evidence="1" key="1">
    <citation type="submission" date="2022-12" db="EMBL/GenBank/DDBJ databases">
        <authorList>
            <person name="Wang J."/>
        </authorList>
    </citation>
    <scope>NUCLEOTIDE SEQUENCE</scope>
    <source>
        <strain evidence="1">HY-45-18</strain>
    </source>
</reference>
<proteinExistence type="predicted"/>
<sequence>MQVDIYLKSSRDPLIIKSDRIDIKDFENEGVKYKQIRYFKNYTSKSIYIKESDIKTIKKRS</sequence>
<evidence type="ECO:0000313" key="1">
    <source>
        <dbReference type="EMBL" id="MCY6485103.1"/>
    </source>
</evidence>
<gene>
    <name evidence="1" type="ORF">OW763_12220</name>
</gene>
<name>A0ABT4D1I2_9CLOT</name>
<accession>A0ABT4D1I2</accession>
<dbReference type="EMBL" id="JAPQER010000005">
    <property type="protein sequence ID" value="MCY6485103.1"/>
    <property type="molecule type" value="Genomic_DNA"/>
</dbReference>
<dbReference type="Proteomes" id="UP001078443">
    <property type="component" value="Unassembled WGS sequence"/>
</dbReference>
<comment type="caution">
    <text evidence="1">The sequence shown here is derived from an EMBL/GenBank/DDBJ whole genome shotgun (WGS) entry which is preliminary data.</text>
</comment>
<dbReference type="RefSeq" id="WP_268041426.1">
    <property type="nucleotide sequence ID" value="NZ_JAPQER010000005.1"/>
</dbReference>